<dbReference type="SMART" id="SM00220">
    <property type="entry name" value="S_TKc"/>
    <property type="match status" value="1"/>
</dbReference>
<dbReference type="OrthoDB" id="410920at2759"/>
<evidence type="ECO:0000256" key="3">
    <source>
        <dbReference type="ARBA" id="ARBA00022741"/>
    </source>
</evidence>
<dbReference type="PROSITE" id="PS00108">
    <property type="entry name" value="PROTEIN_KINASE_ST"/>
    <property type="match status" value="1"/>
</dbReference>
<feature type="compositionally biased region" description="Polar residues" evidence="9">
    <location>
        <begin position="349"/>
        <end position="359"/>
    </location>
</feature>
<feature type="region of interest" description="Disordered" evidence="9">
    <location>
        <begin position="92"/>
        <end position="124"/>
    </location>
</feature>
<dbReference type="Proteomes" id="UP000256601">
    <property type="component" value="Unassembled WGS sequence"/>
</dbReference>
<feature type="cross-link" description="Glycyl lysine isopeptide (Lys-Gly) (interchain with G-Cter in SUMO2)" evidence="8">
    <location>
        <position position="514"/>
    </location>
</feature>
<feature type="active site" description="Proton acceptor" evidence="6">
    <location>
        <position position="512"/>
    </location>
</feature>
<evidence type="ECO:0000256" key="7">
    <source>
        <dbReference type="PIRSR" id="PIRSR630616-2"/>
    </source>
</evidence>
<accession>A0A371C7Y9</accession>
<dbReference type="InterPro" id="IPR008271">
    <property type="entry name" value="Ser/Thr_kinase_AS"/>
</dbReference>
<keyword evidence="2" id="KW-0808">Transferase</keyword>
<keyword evidence="3 7" id="KW-0547">Nucleotide-binding</keyword>
<feature type="compositionally biased region" description="Polar residues" evidence="9">
    <location>
        <begin position="108"/>
        <end position="124"/>
    </location>
</feature>
<evidence type="ECO:0000256" key="5">
    <source>
        <dbReference type="ARBA" id="ARBA00022840"/>
    </source>
</evidence>
<dbReference type="Gene3D" id="1.10.510.10">
    <property type="entry name" value="Transferase(Phosphotransferase) domain 1"/>
    <property type="match status" value="1"/>
</dbReference>
<dbReference type="Gene3D" id="3.30.200.20">
    <property type="entry name" value="Phosphorylase Kinase, domain 1"/>
    <property type="match status" value="1"/>
</dbReference>
<feature type="compositionally biased region" description="Basic and acidic residues" evidence="9">
    <location>
        <begin position="297"/>
        <end position="308"/>
    </location>
</feature>
<dbReference type="GO" id="GO:0004674">
    <property type="term" value="F:protein serine/threonine kinase activity"/>
    <property type="evidence" value="ECO:0007669"/>
    <property type="project" value="UniProtKB-KW"/>
</dbReference>
<organism evidence="11 12">
    <name type="scientific">Yarrowia lipolytica</name>
    <name type="common">Candida lipolytica</name>
    <dbReference type="NCBI Taxonomy" id="4952"/>
    <lineage>
        <taxon>Eukaryota</taxon>
        <taxon>Fungi</taxon>
        <taxon>Dikarya</taxon>
        <taxon>Ascomycota</taxon>
        <taxon>Saccharomycotina</taxon>
        <taxon>Dipodascomycetes</taxon>
        <taxon>Dipodascales</taxon>
        <taxon>Dipodascales incertae sedis</taxon>
        <taxon>Yarrowia</taxon>
    </lineage>
</organism>
<proteinExistence type="predicted"/>
<dbReference type="GO" id="GO:0005524">
    <property type="term" value="F:ATP binding"/>
    <property type="evidence" value="ECO:0007669"/>
    <property type="project" value="UniProtKB-KW"/>
</dbReference>
<dbReference type="SUPFAM" id="SSF56112">
    <property type="entry name" value="Protein kinase-like (PK-like)"/>
    <property type="match status" value="1"/>
</dbReference>
<dbReference type="AlphaFoldDB" id="A0A371C7Y9"/>
<evidence type="ECO:0000256" key="2">
    <source>
        <dbReference type="ARBA" id="ARBA00022679"/>
    </source>
</evidence>
<dbReference type="PROSITE" id="PS50011">
    <property type="entry name" value="PROTEIN_KINASE_DOM"/>
    <property type="match status" value="1"/>
</dbReference>
<evidence type="ECO:0000256" key="1">
    <source>
        <dbReference type="ARBA" id="ARBA00022527"/>
    </source>
</evidence>
<keyword evidence="4 11" id="KW-0418">Kinase</keyword>
<evidence type="ECO:0000313" key="11">
    <source>
        <dbReference type="EMBL" id="RDW26423.1"/>
    </source>
</evidence>
<evidence type="ECO:0000256" key="4">
    <source>
        <dbReference type="ARBA" id="ARBA00022777"/>
    </source>
</evidence>
<evidence type="ECO:0000256" key="8">
    <source>
        <dbReference type="PIRSR" id="PIRSR630616-3"/>
    </source>
</evidence>
<keyword evidence="1" id="KW-0723">Serine/threonine-protein kinase</keyword>
<dbReference type="EMBL" id="KZ858980">
    <property type="protein sequence ID" value="RDW26423.1"/>
    <property type="molecule type" value="Genomic_DNA"/>
</dbReference>
<feature type="binding site" evidence="7">
    <location>
        <position position="544"/>
    </location>
    <ligand>
        <name>ATP</name>
        <dbReference type="ChEBI" id="CHEBI:30616"/>
    </ligand>
</feature>
<dbReference type="InterPro" id="IPR030616">
    <property type="entry name" value="Aur-like"/>
</dbReference>
<dbReference type="VEuPathDB" id="FungiDB:YALI1_D09140g"/>
<dbReference type="InterPro" id="IPR011009">
    <property type="entry name" value="Kinase-like_dom_sf"/>
</dbReference>
<feature type="compositionally biased region" description="Polar residues" evidence="9">
    <location>
        <begin position="26"/>
        <end position="37"/>
    </location>
</feature>
<feature type="compositionally biased region" description="Low complexity" evidence="9">
    <location>
        <begin position="327"/>
        <end position="348"/>
    </location>
</feature>
<feature type="binding site" evidence="7">
    <location>
        <position position="414"/>
    </location>
    <ligand>
        <name>ATP</name>
        <dbReference type="ChEBI" id="CHEBI:30616"/>
    </ligand>
</feature>
<keyword evidence="5 7" id="KW-0067">ATP-binding</keyword>
<evidence type="ECO:0000259" key="10">
    <source>
        <dbReference type="PROSITE" id="PS50011"/>
    </source>
</evidence>
<sequence length="737" mass="80726">MVESSDSPPNSNGTPSSTSANRHIPTDTSNTNGTTAKRLSGVNDDVPVAIQQLAVTPTNQQGEWFFKSPSSYTTPKAMGTVLSGLQVQIPTEDGRTSILTTPPPAGRQRSSTLSSDTPGGQSSATSFIDLTPLPSPNLFSDPNAPGVFRYFNGNSPPMASISRMPSLRYKKETSPVPQLAPSAGEPEPTGRRVMSEYHSGPFPSSPSTVHPVSAGHHTRHVIPSRLRTEADSIHVIKSPKRSALSDEEKSPDLSTPSTARPQSSGAASLPQHVPQRVVSVATTNSELDYHSQMLKREQHLRQRQREREQADDDGLAEYSKSAHPLGSSLDSQSSVRSSTTTASSAHTSPELTASQPPSSSIYDAYDIDMNKTSWRELRPLGRGAFSRVVLAVPHTRQNYDEAHAQRDHNLVAIKIVEVAAAGGASRERIESGLRRELDILKHVQHPSLIKLLAFNIDDNRALMVLQYCRGGDLFDLASSHRNELTSLLVRRIFAEVVNAVMYLHSQNIVHRDIKLENVLLNIPVEEMLTLDPVTYPYSLVTLTDLGLARRIDPSEPTLTTRCGSEDYVPPELLMGQPYDGRQTDSWALGVLLYAIMEGRLPFDAPRTSGGGRSRGRTAHRIARIEWSWGVFKDEPDGTPNTSPNPTGLGVPTGQWDREAWTGGKEIVKGCLQRRNKRWSAFEIGQRPWVKEVLPKRLIMRASIDGMAVETKMVSVDTRDVERAASEPARTEPATIKA</sequence>
<feature type="compositionally biased region" description="Polar residues" evidence="9">
    <location>
        <begin position="252"/>
        <end position="266"/>
    </location>
</feature>
<dbReference type="VEuPathDB" id="FungiDB:YALI0_D07150g"/>
<feature type="region of interest" description="Disordered" evidence="9">
    <location>
        <begin position="297"/>
        <end position="359"/>
    </location>
</feature>
<name>A0A371C7Y9_YARLL</name>
<feature type="domain" description="Protein kinase" evidence="10">
    <location>
        <begin position="374"/>
        <end position="689"/>
    </location>
</feature>
<feature type="region of interest" description="Disordered" evidence="9">
    <location>
        <begin position="1"/>
        <end position="42"/>
    </location>
</feature>
<protein>
    <submittedName>
        <fullName evidence="11">Kinase-like domain-containing protein</fullName>
    </submittedName>
</protein>
<evidence type="ECO:0000256" key="9">
    <source>
        <dbReference type="SAM" id="MobiDB-lite"/>
    </source>
</evidence>
<feature type="region of interest" description="Disordered" evidence="9">
    <location>
        <begin position="171"/>
        <end position="275"/>
    </location>
</feature>
<dbReference type="InterPro" id="IPR000719">
    <property type="entry name" value="Prot_kinase_dom"/>
</dbReference>
<evidence type="ECO:0000313" key="12">
    <source>
        <dbReference type="Proteomes" id="UP000256601"/>
    </source>
</evidence>
<dbReference type="Pfam" id="PF00069">
    <property type="entry name" value="Pkinase"/>
    <property type="match status" value="1"/>
</dbReference>
<dbReference type="PANTHER" id="PTHR24350">
    <property type="entry name" value="SERINE/THREONINE-PROTEIN KINASE IAL-RELATED"/>
    <property type="match status" value="1"/>
</dbReference>
<gene>
    <name evidence="11" type="ORF">B0I71DRAFT_32111</name>
</gene>
<feature type="region of interest" description="Disordered" evidence="9">
    <location>
        <begin position="632"/>
        <end position="654"/>
    </location>
</feature>
<feature type="compositionally biased region" description="Low complexity" evidence="9">
    <location>
        <begin position="1"/>
        <end position="19"/>
    </location>
</feature>
<evidence type="ECO:0000256" key="6">
    <source>
        <dbReference type="PIRSR" id="PIRSR630616-1"/>
    </source>
</evidence>
<feature type="binding site" evidence="7">
    <location>
        <begin position="516"/>
        <end position="517"/>
    </location>
    <ligand>
        <name>ATP</name>
        <dbReference type="ChEBI" id="CHEBI:30616"/>
    </ligand>
</feature>
<reference evidence="11 12" key="1">
    <citation type="submission" date="2018-07" db="EMBL/GenBank/DDBJ databases">
        <title>Draft Genome Assemblies for Five Robust Yarrowia lipolytica Strains Exhibiting High Lipid Production and Pentose Sugar Utilization and Sugar Alcohol Secretion from Undetoxified Lignocellulosic Biomass Hydrolysates.</title>
        <authorList>
            <consortium name="DOE Joint Genome Institute"/>
            <person name="Walker C."/>
            <person name="Ryu S."/>
            <person name="Na H."/>
            <person name="Zane M."/>
            <person name="LaButti K."/>
            <person name="Lipzen A."/>
            <person name="Haridas S."/>
            <person name="Barry K."/>
            <person name="Grigoriev I.V."/>
            <person name="Quarterman J."/>
            <person name="Slininger P."/>
            <person name="Dien B."/>
            <person name="Trinh C.T."/>
        </authorList>
    </citation>
    <scope>NUCLEOTIDE SEQUENCE [LARGE SCALE GENOMIC DNA]</scope>
    <source>
        <strain evidence="11 12">YB392</strain>
    </source>
</reference>